<evidence type="ECO:0000256" key="1">
    <source>
        <dbReference type="SAM" id="Phobius"/>
    </source>
</evidence>
<feature type="transmembrane region" description="Helical" evidence="1">
    <location>
        <begin position="7"/>
        <end position="27"/>
    </location>
</feature>
<evidence type="ECO:0000313" key="2">
    <source>
        <dbReference type="EMBL" id="MFC5192437.1"/>
    </source>
</evidence>
<evidence type="ECO:0000313" key="3">
    <source>
        <dbReference type="Proteomes" id="UP001596163"/>
    </source>
</evidence>
<accession>A0ABW0BWV8</accession>
<keyword evidence="1" id="KW-1133">Transmembrane helix</keyword>
<evidence type="ECO:0008006" key="4">
    <source>
        <dbReference type="Google" id="ProtNLM"/>
    </source>
</evidence>
<organism evidence="2 3">
    <name type="scientific">Algoriphagus aquatilis</name>
    <dbReference type="NCBI Taxonomy" id="490186"/>
    <lineage>
        <taxon>Bacteria</taxon>
        <taxon>Pseudomonadati</taxon>
        <taxon>Bacteroidota</taxon>
        <taxon>Cytophagia</taxon>
        <taxon>Cytophagales</taxon>
        <taxon>Cyclobacteriaceae</taxon>
        <taxon>Algoriphagus</taxon>
    </lineage>
</organism>
<keyword evidence="3" id="KW-1185">Reference proteome</keyword>
<protein>
    <recommendedName>
        <fullName evidence="4">Glycosyltransferase RgtA/B/C/D-like domain-containing protein</fullName>
    </recommendedName>
</protein>
<name>A0ABW0BWV8_9BACT</name>
<feature type="transmembrane region" description="Helical" evidence="1">
    <location>
        <begin position="77"/>
        <end position="95"/>
    </location>
</feature>
<dbReference type="EMBL" id="JBHSKS010000008">
    <property type="protein sequence ID" value="MFC5192437.1"/>
    <property type="molecule type" value="Genomic_DNA"/>
</dbReference>
<gene>
    <name evidence="2" type="ORF">ACFPIK_11730</name>
</gene>
<feature type="transmembrane region" description="Helical" evidence="1">
    <location>
        <begin position="319"/>
        <end position="336"/>
    </location>
</feature>
<proteinExistence type="predicted"/>
<dbReference type="RefSeq" id="WP_377915435.1">
    <property type="nucleotide sequence ID" value="NZ_JBHSKS010000008.1"/>
</dbReference>
<feature type="transmembrane region" description="Helical" evidence="1">
    <location>
        <begin position="161"/>
        <end position="181"/>
    </location>
</feature>
<feature type="transmembrane region" description="Helical" evidence="1">
    <location>
        <begin position="255"/>
        <end position="282"/>
    </location>
</feature>
<feature type="transmembrane region" description="Helical" evidence="1">
    <location>
        <begin position="294"/>
        <end position="313"/>
    </location>
</feature>
<dbReference type="Proteomes" id="UP001596163">
    <property type="component" value="Unassembled WGS sequence"/>
</dbReference>
<keyword evidence="1" id="KW-0472">Membrane</keyword>
<sequence>MRVFLKYFYFPLTLFAIDFIFGLQVYSNDFFGYLGLVTIMDLDDLSTFYNGVYPPGFVWVLKCILNFSDEVILLTKILNYLSLGLVFYFISSKIFKELNFYLVFFCLVVLLVSNEIFLSNSLSPGSYGFFLVSLIVGTSHYEDRSKFSALISVSSLVIATLFRFEAFIWLICLWGSGLFFFSGHSKNLRGFLTIVLSVSVLFLINFWGTSSLVATKHFLTFEKPNWVELNPFTKFEKQSFYEFSLGYLNNLVRNVLYFSTLIISWVFLKSFRRLILTCLFYLLLINFHPSPRGVFAILPFVYIFLGLLFFSIWERQKRVAVVLSIFLIPTFLYFSLSNYYHKRTSQVLQSSFKKIGKVITRVDKSYSAESIFTNSHDFYIRDQLPDLPQVNGGWIKLIDRFYIKNPNFDLSHPNNFYDGLKSQKVKFLVIDKVLLHTSIYSQKDLLMFEELGNSEFFNLISLVDDRFMIYSVK</sequence>
<keyword evidence="1" id="KW-0812">Transmembrane</keyword>
<feature type="transmembrane region" description="Helical" evidence="1">
    <location>
        <begin position="101"/>
        <end position="118"/>
    </location>
</feature>
<reference evidence="3" key="1">
    <citation type="journal article" date="2019" name="Int. J. Syst. Evol. Microbiol.">
        <title>The Global Catalogue of Microorganisms (GCM) 10K type strain sequencing project: providing services to taxonomists for standard genome sequencing and annotation.</title>
        <authorList>
            <consortium name="The Broad Institute Genomics Platform"/>
            <consortium name="The Broad Institute Genome Sequencing Center for Infectious Disease"/>
            <person name="Wu L."/>
            <person name="Ma J."/>
        </authorList>
    </citation>
    <scope>NUCLEOTIDE SEQUENCE [LARGE SCALE GENOMIC DNA]</scope>
    <source>
        <strain evidence="3">CGMCC 1.7030</strain>
    </source>
</reference>
<feature type="transmembrane region" description="Helical" evidence="1">
    <location>
        <begin position="188"/>
        <end position="208"/>
    </location>
</feature>
<comment type="caution">
    <text evidence="2">The sequence shown here is derived from an EMBL/GenBank/DDBJ whole genome shotgun (WGS) entry which is preliminary data.</text>
</comment>